<dbReference type="Proteomes" id="UP001597405">
    <property type="component" value="Unassembled WGS sequence"/>
</dbReference>
<dbReference type="RefSeq" id="WP_379101116.1">
    <property type="nucleotide sequence ID" value="NZ_JBHUGZ010000014.1"/>
</dbReference>
<keyword evidence="2" id="KW-1185">Reference proteome</keyword>
<proteinExistence type="predicted"/>
<comment type="caution">
    <text evidence="1">The sequence shown here is derived from an EMBL/GenBank/DDBJ whole genome shotgun (WGS) entry which is preliminary data.</text>
</comment>
<reference evidence="2" key="1">
    <citation type="journal article" date="2019" name="Int. J. Syst. Evol. Microbiol.">
        <title>The Global Catalogue of Microorganisms (GCM) 10K type strain sequencing project: providing services to taxonomists for standard genome sequencing and annotation.</title>
        <authorList>
            <consortium name="The Broad Institute Genomics Platform"/>
            <consortium name="The Broad Institute Genome Sequencing Center for Infectious Disease"/>
            <person name="Wu L."/>
            <person name="Ma J."/>
        </authorList>
    </citation>
    <scope>NUCLEOTIDE SEQUENCE [LARGE SCALE GENOMIC DNA]</scope>
    <source>
        <strain evidence="2">CGMCC 1.16225</strain>
    </source>
</reference>
<sequence>MAVKIDYRVADAGWADCDVAIDGSAASVEASYLGDALLELIEATRAIVDGANYSVAHFYDEPGECRFVLEPQGDTIRVRILEFGETWSEVPDEAGIVRLEAVCPLQEFAEAVLAAASQVLNTHGLEGYKEKWVRHDFPSEAVHGLRRALQGETLH</sequence>
<evidence type="ECO:0000313" key="1">
    <source>
        <dbReference type="EMBL" id="MFD1985005.1"/>
    </source>
</evidence>
<organism evidence="1 2">
    <name type="scientific">Mesorhizobium newzealandense</name>
    <dbReference type="NCBI Taxonomy" id="1300302"/>
    <lineage>
        <taxon>Bacteria</taxon>
        <taxon>Pseudomonadati</taxon>
        <taxon>Pseudomonadota</taxon>
        <taxon>Alphaproteobacteria</taxon>
        <taxon>Hyphomicrobiales</taxon>
        <taxon>Phyllobacteriaceae</taxon>
        <taxon>Mesorhizobium</taxon>
    </lineage>
</organism>
<dbReference type="EMBL" id="JBHUGZ010000014">
    <property type="protein sequence ID" value="MFD1985005.1"/>
    <property type="molecule type" value="Genomic_DNA"/>
</dbReference>
<protein>
    <recommendedName>
        <fullName evidence="3">DUF4265 domain-containing protein</fullName>
    </recommendedName>
</protein>
<accession>A0ABW4UF37</accession>
<evidence type="ECO:0000313" key="2">
    <source>
        <dbReference type="Proteomes" id="UP001597405"/>
    </source>
</evidence>
<name>A0ABW4UF37_9HYPH</name>
<evidence type="ECO:0008006" key="3">
    <source>
        <dbReference type="Google" id="ProtNLM"/>
    </source>
</evidence>
<gene>
    <name evidence="1" type="ORF">ACFSOZ_20930</name>
</gene>